<proteinExistence type="predicted"/>
<accession>A0A1M7QFZ0</accession>
<evidence type="ECO:0000313" key="1">
    <source>
        <dbReference type="EMBL" id="SHN29865.1"/>
    </source>
</evidence>
<evidence type="ECO:0000313" key="2">
    <source>
        <dbReference type="Proteomes" id="UP000184513"/>
    </source>
</evidence>
<dbReference type="Proteomes" id="UP000184513">
    <property type="component" value="Unassembled WGS sequence"/>
</dbReference>
<dbReference type="EMBL" id="FRCY01000017">
    <property type="protein sequence ID" value="SHN29865.1"/>
    <property type="molecule type" value="Genomic_DNA"/>
</dbReference>
<sequence>MTIDFSKIDREKYFFDSYTSDRAIRFIETFCTHVKGNAIKLRKKWPLETK</sequence>
<dbReference type="STRING" id="388280.SAMN04488057_117111"/>
<protein>
    <submittedName>
        <fullName evidence="1">Uncharacterized protein</fullName>
    </submittedName>
</protein>
<dbReference type="AlphaFoldDB" id="A0A1M7QFZ0"/>
<reference evidence="1 2" key="1">
    <citation type="submission" date="2016-11" db="EMBL/GenBank/DDBJ databases">
        <authorList>
            <person name="Jaros S."/>
            <person name="Januszkiewicz K."/>
            <person name="Wedrychowicz H."/>
        </authorList>
    </citation>
    <scope>NUCLEOTIDE SEQUENCE [LARGE SCALE GENOMIC DNA]</scope>
    <source>
        <strain evidence="1 2">CGMCC 1.6102</strain>
    </source>
</reference>
<organism evidence="1 2">
    <name type="scientific">Cyclobacterium lianum</name>
    <dbReference type="NCBI Taxonomy" id="388280"/>
    <lineage>
        <taxon>Bacteria</taxon>
        <taxon>Pseudomonadati</taxon>
        <taxon>Bacteroidota</taxon>
        <taxon>Cytophagia</taxon>
        <taxon>Cytophagales</taxon>
        <taxon>Cyclobacteriaceae</taxon>
        <taxon>Cyclobacterium</taxon>
    </lineage>
</organism>
<gene>
    <name evidence="1" type="ORF">SAMN04488057_117111</name>
</gene>
<name>A0A1M7QFZ0_9BACT</name>
<keyword evidence="2" id="KW-1185">Reference proteome</keyword>